<keyword evidence="2" id="KW-1185">Reference proteome</keyword>
<proteinExistence type="predicted"/>
<name>A0A672MQQ1_SINGR</name>
<dbReference type="SUPFAM" id="SSF52096">
    <property type="entry name" value="ClpP/crotonase"/>
    <property type="match status" value="1"/>
</dbReference>
<sequence>MSHRITGSLNLIYPILAVGGMQRLPRTVGVSVAKELIFAAQVLSGDEGISSCARSFTLIIVLFQGPIAIRMAKLAINQGIEVRLHILQTSLIESVLNSQNICILPIKGGSYDAISSFLFSLECYKLFMNR</sequence>
<dbReference type="AlphaFoldDB" id="A0A672MQQ1"/>
<evidence type="ECO:0000313" key="1">
    <source>
        <dbReference type="Ensembl" id="ENSSGRP00000040160.1"/>
    </source>
</evidence>
<accession>A0A672MQQ1</accession>
<protein>
    <submittedName>
        <fullName evidence="1">Uncharacterized protein</fullName>
    </submittedName>
</protein>
<reference evidence="1" key="2">
    <citation type="submission" date="2025-09" db="UniProtKB">
        <authorList>
            <consortium name="Ensembl"/>
        </authorList>
    </citation>
    <scope>IDENTIFICATION</scope>
</reference>
<dbReference type="Gene3D" id="3.90.226.10">
    <property type="entry name" value="2-enoyl-CoA Hydratase, Chain A, domain 1"/>
    <property type="match status" value="1"/>
</dbReference>
<reference evidence="1" key="1">
    <citation type="submission" date="2025-08" db="UniProtKB">
        <authorList>
            <consortium name="Ensembl"/>
        </authorList>
    </citation>
    <scope>IDENTIFICATION</scope>
</reference>
<dbReference type="Ensembl" id="ENSSGRT00000043046.1">
    <property type="protein sequence ID" value="ENSSGRP00000040160.1"/>
    <property type="gene ID" value="ENSSGRG00000021905.1"/>
</dbReference>
<evidence type="ECO:0000313" key="2">
    <source>
        <dbReference type="Proteomes" id="UP000472262"/>
    </source>
</evidence>
<organism evidence="1 2">
    <name type="scientific">Sinocyclocheilus grahami</name>
    <name type="common">Dianchi golden-line fish</name>
    <name type="synonym">Barbus grahami</name>
    <dbReference type="NCBI Taxonomy" id="75366"/>
    <lineage>
        <taxon>Eukaryota</taxon>
        <taxon>Metazoa</taxon>
        <taxon>Chordata</taxon>
        <taxon>Craniata</taxon>
        <taxon>Vertebrata</taxon>
        <taxon>Euteleostomi</taxon>
        <taxon>Actinopterygii</taxon>
        <taxon>Neopterygii</taxon>
        <taxon>Teleostei</taxon>
        <taxon>Ostariophysi</taxon>
        <taxon>Cypriniformes</taxon>
        <taxon>Cyprinidae</taxon>
        <taxon>Cyprininae</taxon>
        <taxon>Sinocyclocheilus</taxon>
    </lineage>
</organism>
<dbReference type="Proteomes" id="UP000472262">
    <property type="component" value="Unassembled WGS sequence"/>
</dbReference>
<dbReference type="InParanoid" id="A0A672MQQ1"/>
<dbReference type="InterPro" id="IPR029045">
    <property type="entry name" value="ClpP/crotonase-like_dom_sf"/>
</dbReference>